<gene>
    <name evidence="1" type="ORF">F2Q70_00013842</name>
</gene>
<reference evidence="1" key="1">
    <citation type="submission" date="2019-12" db="EMBL/GenBank/DDBJ databases">
        <title>Genome sequencing and annotation of Brassica cretica.</title>
        <authorList>
            <person name="Studholme D.J."/>
            <person name="Sarris P.F."/>
        </authorList>
    </citation>
    <scope>NUCLEOTIDE SEQUENCE</scope>
    <source>
        <strain evidence="1">PFS-102/07</strain>
        <tissue evidence="1">Leaf</tissue>
    </source>
</reference>
<proteinExistence type="predicted"/>
<organism evidence="1">
    <name type="scientific">Brassica cretica</name>
    <name type="common">Mustard</name>
    <dbReference type="NCBI Taxonomy" id="69181"/>
    <lineage>
        <taxon>Eukaryota</taxon>
        <taxon>Viridiplantae</taxon>
        <taxon>Streptophyta</taxon>
        <taxon>Embryophyta</taxon>
        <taxon>Tracheophyta</taxon>
        <taxon>Spermatophyta</taxon>
        <taxon>Magnoliopsida</taxon>
        <taxon>eudicotyledons</taxon>
        <taxon>Gunneridae</taxon>
        <taxon>Pentapetalae</taxon>
        <taxon>rosids</taxon>
        <taxon>malvids</taxon>
        <taxon>Brassicales</taxon>
        <taxon>Brassicaceae</taxon>
        <taxon>Brassiceae</taxon>
        <taxon>Brassica</taxon>
    </lineage>
</organism>
<sequence length="56" mass="5719">MPALGQGGETNVVPALGRGRTVGGGRSWVVSALGRGGQSWVVSALGRGRRDQSYPP</sequence>
<name>A0A8S9LSL4_BRACR</name>
<accession>A0A8S9LSL4</accession>
<dbReference type="EMBL" id="QGKY02000089">
    <property type="protein sequence ID" value="KAF2610594.1"/>
    <property type="molecule type" value="Genomic_DNA"/>
</dbReference>
<evidence type="ECO:0000313" key="1">
    <source>
        <dbReference type="EMBL" id="KAF2610594.1"/>
    </source>
</evidence>
<dbReference type="AlphaFoldDB" id="A0A8S9LSL4"/>
<comment type="caution">
    <text evidence="1">The sequence shown here is derived from an EMBL/GenBank/DDBJ whole genome shotgun (WGS) entry which is preliminary data.</text>
</comment>
<protein>
    <submittedName>
        <fullName evidence="1">Uncharacterized protein</fullName>
    </submittedName>
</protein>